<dbReference type="RefSeq" id="WP_109616766.1">
    <property type="nucleotide sequence ID" value="NZ_QGDO01000002.1"/>
</dbReference>
<dbReference type="NCBIfam" id="TIGR01701">
    <property type="entry name" value="Fdhalpha-like"/>
    <property type="match status" value="1"/>
</dbReference>
<evidence type="ECO:0000256" key="3">
    <source>
        <dbReference type="ARBA" id="ARBA00010312"/>
    </source>
</evidence>
<dbReference type="GO" id="GO:0008863">
    <property type="term" value="F:formate dehydrogenase (NAD+) activity"/>
    <property type="evidence" value="ECO:0007669"/>
    <property type="project" value="InterPro"/>
</dbReference>
<dbReference type="OrthoDB" id="9792592at2"/>
<evidence type="ECO:0000256" key="6">
    <source>
        <dbReference type="ARBA" id="ARBA00022723"/>
    </source>
</evidence>
<comment type="caution">
    <text evidence="12">The sequence shown here is derived from an EMBL/GenBank/DDBJ whole genome shotgun (WGS) entry which is preliminary data.</text>
</comment>
<protein>
    <submittedName>
        <fullName evidence="12">Molybdopterin-dependent oxidoreductase alpha subunit</fullName>
    </submittedName>
</protein>
<evidence type="ECO:0000256" key="9">
    <source>
        <dbReference type="ARBA" id="ARBA00023014"/>
    </source>
</evidence>
<feature type="domain" description="Molybdopterin dinucleotide-binding" evidence="11">
    <location>
        <begin position="640"/>
        <end position="697"/>
    </location>
</feature>
<dbReference type="InterPro" id="IPR009010">
    <property type="entry name" value="Asp_de-COase-like_dom_sf"/>
</dbReference>
<keyword evidence="13" id="KW-1185">Reference proteome</keyword>
<evidence type="ECO:0000259" key="11">
    <source>
        <dbReference type="Pfam" id="PF01568"/>
    </source>
</evidence>
<dbReference type="GO" id="GO:0045333">
    <property type="term" value="P:cellular respiration"/>
    <property type="evidence" value="ECO:0007669"/>
    <property type="project" value="UniProtKB-ARBA"/>
</dbReference>
<dbReference type="InterPro" id="IPR006656">
    <property type="entry name" value="Mopterin_OxRdtase"/>
</dbReference>
<keyword evidence="5" id="KW-0500">Molybdenum</keyword>
<evidence type="ECO:0000313" key="13">
    <source>
        <dbReference type="Proteomes" id="UP000245535"/>
    </source>
</evidence>
<name>A0A315ZBF6_SEDFL</name>
<dbReference type="Gene3D" id="2.40.40.20">
    <property type="match status" value="1"/>
</dbReference>
<dbReference type="Pfam" id="PF00384">
    <property type="entry name" value="Molybdopterin"/>
    <property type="match status" value="1"/>
</dbReference>
<dbReference type="Proteomes" id="UP000245535">
    <property type="component" value="Unassembled WGS sequence"/>
</dbReference>
<feature type="domain" description="Molybdopterin oxidoreductase" evidence="10">
    <location>
        <begin position="115"/>
        <end position="499"/>
    </location>
</feature>
<dbReference type="InterPro" id="IPR041953">
    <property type="entry name" value="YdeP_MopB"/>
</dbReference>
<dbReference type="SUPFAM" id="SSF53706">
    <property type="entry name" value="Formate dehydrogenase/DMSO reductase, domains 1-3"/>
    <property type="match status" value="1"/>
</dbReference>
<keyword evidence="8" id="KW-0408">Iron</keyword>
<proteinExistence type="inferred from homology"/>
<dbReference type="GO" id="GO:0016020">
    <property type="term" value="C:membrane"/>
    <property type="evidence" value="ECO:0007669"/>
    <property type="project" value="TreeGrafter"/>
</dbReference>
<dbReference type="PANTHER" id="PTHR43105:SF4">
    <property type="entry name" value="PROTEIN YDEP"/>
    <property type="match status" value="1"/>
</dbReference>
<dbReference type="InterPro" id="IPR050123">
    <property type="entry name" value="Prok_molybdopt-oxidoreductase"/>
</dbReference>
<dbReference type="InterPro" id="IPR010046">
    <property type="entry name" value="Mopterin_OxRdtse_a_bac"/>
</dbReference>
<dbReference type="EMBL" id="QGDO01000002">
    <property type="protein sequence ID" value="PWJ42632.1"/>
    <property type="molecule type" value="Genomic_DNA"/>
</dbReference>
<evidence type="ECO:0000256" key="4">
    <source>
        <dbReference type="ARBA" id="ARBA00022485"/>
    </source>
</evidence>
<dbReference type="InterPro" id="IPR006657">
    <property type="entry name" value="MoPterin_dinucl-bd_dom"/>
</dbReference>
<keyword evidence="6" id="KW-0479">Metal-binding</keyword>
<comment type="cofactor">
    <cofactor evidence="1">
        <name>Mo-bis(molybdopterin guanine dinucleotide)</name>
        <dbReference type="ChEBI" id="CHEBI:60539"/>
    </cofactor>
</comment>
<dbReference type="Pfam" id="PF01568">
    <property type="entry name" value="Molydop_binding"/>
    <property type="match status" value="1"/>
</dbReference>
<dbReference type="GO" id="GO:0043546">
    <property type="term" value="F:molybdopterin cofactor binding"/>
    <property type="evidence" value="ECO:0007669"/>
    <property type="project" value="InterPro"/>
</dbReference>
<evidence type="ECO:0000256" key="7">
    <source>
        <dbReference type="ARBA" id="ARBA00023002"/>
    </source>
</evidence>
<dbReference type="PIRSF" id="PIRSF000144">
    <property type="entry name" value="CbbBc"/>
    <property type="match status" value="1"/>
</dbReference>
<dbReference type="Gene3D" id="3.40.228.10">
    <property type="entry name" value="Dimethylsulfoxide Reductase, domain 2"/>
    <property type="match status" value="1"/>
</dbReference>
<dbReference type="Gene3D" id="3.40.50.740">
    <property type="match status" value="1"/>
</dbReference>
<dbReference type="GO" id="GO:0030151">
    <property type="term" value="F:molybdenum ion binding"/>
    <property type="evidence" value="ECO:0007669"/>
    <property type="project" value="InterPro"/>
</dbReference>
<reference evidence="12 13" key="1">
    <citation type="submission" date="2018-03" db="EMBL/GenBank/DDBJ databases">
        <title>Genomic Encyclopedia of Archaeal and Bacterial Type Strains, Phase II (KMG-II): from individual species to whole genera.</title>
        <authorList>
            <person name="Goeker M."/>
        </authorList>
    </citation>
    <scope>NUCLEOTIDE SEQUENCE [LARGE SCALE GENOMIC DNA]</scope>
    <source>
        <strain evidence="12 13">DSM 28229</strain>
    </source>
</reference>
<comment type="cofactor">
    <cofactor evidence="2">
        <name>[4Fe-4S] cluster</name>
        <dbReference type="ChEBI" id="CHEBI:49883"/>
    </cofactor>
</comment>
<evidence type="ECO:0000313" key="12">
    <source>
        <dbReference type="EMBL" id="PWJ42632.1"/>
    </source>
</evidence>
<comment type="similarity">
    <text evidence="3">Belongs to the prokaryotic molybdopterin-containing oxidoreductase family.</text>
</comment>
<evidence type="ECO:0000256" key="8">
    <source>
        <dbReference type="ARBA" id="ARBA00023004"/>
    </source>
</evidence>
<dbReference type="AlphaFoldDB" id="A0A315ZBF6"/>
<keyword evidence="7" id="KW-0560">Oxidoreductase</keyword>
<accession>A0A315ZBF6</accession>
<evidence type="ECO:0000259" key="10">
    <source>
        <dbReference type="Pfam" id="PF00384"/>
    </source>
</evidence>
<sequence length="752" mass="83498">MSAQESKKLTIKPVPHSAAGMNAVFIALKMANKAMSPSKAFKILNKLNQKDGVDCPGCAWPDPKDRSKLGEYCENGVKAIAEEAQDKKANEGFFEKYSVAELLDKGDYWLGHQGRLTHPMVIRKGESHYQPISWEKAFQMIATELKSLPNPDEAIFYTSGRTSNEAAFLYQLFVRMYGTNNLPDCSNMCHESSGVALSETLGIGKGSVTLDDLYHAEVILIVGQNPGTNHPRMLSALEKAKKNGAKIVTINPLKEVGLLNFKNPQTVKGVLQGGTDLTDLYLQININEDVALLKALLIGLLEKSKIEPSVIDQEFINSKTSGFEELEKELSNYDYHELIERTGLELEMVEQLLDLLSSSNKIIACWAMGLTQHVNAVDNIREIVNLLLLKGSVGKKGAGTCPVRGHSNVQGDRTMGIHERPSKALLDKLAERFGFIPPKQAGYNVVEAIEAMHEEKGKVFFAMGGNFLPAAPDTAFTAQALQNCKMTVHVSNKLNRSHLVHGDIGVILPTLGRTDKLLEQGKPQLVTVENSMGVVHTSQGMINPPSDTLMSEPAIIARLAKKTLGSEKLDWDELIRDYNNIRKLISQTIKGFEEYNEKIERSSGFALPNGAREGVFNTDTKKAKFTINALSEVKLSADEFMMMTIRSHDQFNTTIYGLNDRYRGVHNSRKIIFMNKEDMNELGLKKEQKITLFNEYEGKRREVDSLSIIPYDIPRKCLATYFPECNPLIPITEIARASHTPASKSVKVKIKA</sequence>
<organism evidence="12 13">
    <name type="scientific">Sediminitomix flava</name>
    <dbReference type="NCBI Taxonomy" id="379075"/>
    <lineage>
        <taxon>Bacteria</taxon>
        <taxon>Pseudomonadati</taxon>
        <taxon>Bacteroidota</taxon>
        <taxon>Cytophagia</taxon>
        <taxon>Cytophagales</taxon>
        <taxon>Flammeovirgaceae</taxon>
        <taxon>Sediminitomix</taxon>
    </lineage>
</organism>
<evidence type="ECO:0000256" key="5">
    <source>
        <dbReference type="ARBA" id="ARBA00022505"/>
    </source>
</evidence>
<dbReference type="CDD" id="cd02767">
    <property type="entry name" value="MopB_ydeP"/>
    <property type="match status" value="1"/>
</dbReference>
<dbReference type="GO" id="GO:0051539">
    <property type="term" value="F:4 iron, 4 sulfur cluster binding"/>
    <property type="evidence" value="ECO:0007669"/>
    <property type="project" value="UniProtKB-KW"/>
</dbReference>
<evidence type="ECO:0000256" key="1">
    <source>
        <dbReference type="ARBA" id="ARBA00001942"/>
    </source>
</evidence>
<keyword evidence="4" id="KW-0004">4Fe-4S</keyword>
<dbReference type="InterPro" id="IPR037951">
    <property type="entry name" value="MopB_CT_YdeP"/>
</dbReference>
<gene>
    <name evidence="12" type="ORF">BC781_102176</name>
</gene>
<dbReference type="CDD" id="cd02787">
    <property type="entry name" value="MopB_CT_ydeP"/>
    <property type="match status" value="1"/>
</dbReference>
<keyword evidence="9" id="KW-0411">Iron-sulfur</keyword>
<evidence type="ECO:0000256" key="2">
    <source>
        <dbReference type="ARBA" id="ARBA00001966"/>
    </source>
</evidence>
<dbReference type="PANTHER" id="PTHR43105">
    <property type="entry name" value="RESPIRATORY NITRATE REDUCTASE"/>
    <property type="match status" value="1"/>
</dbReference>
<dbReference type="SUPFAM" id="SSF50692">
    <property type="entry name" value="ADC-like"/>
    <property type="match status" value="1"/>
</dbReference>